<gene>
    <name evidence="5" type="ORF">LFA_0135</name>
</gene>
<dbReference type="OrthoDB" id="5498803at2"/>
<organism evidence="5 6">
    <name type="scientific">Legionella fallonii LLAP-10</name>
    <dbReference type="NCBI Taxonomy" id="1212491"/>
    <lineage>
        <taxon>Bacteria</taxon>
        <taxon>Pseudomonadati</taxon>
        <taxon>Pseudomonadota</taxon>
        <taxon>Gammaproteobacteria</taxon>
        <taxon>Legionellales</taxon>
        <taxon>Legionellaceae</taxon>
        <taxon>Legionella</taxon>
    </lineage>
</organism>
<protein>
    <recommendedName>
        <fullName evidence="7">Phosphoribosyl-dephospho-CoA transferase</fullName>
    </recommendedName>
</protein>
<accession>A0A098G0X1</accession>
<dbReference type="EMBL" id="LN614827">
    <property type="protein sequence ID" value="CEG55616.1"/>
    <property type="molecule type" value="Genomic_DNA"/>
</dbReference>
<dbReference type="AlphaFoldDB" id="A0A098G0X1"/>
<dbReference type="NCBIfam" id="TIGR03135">
    <property type="entry name" value="malonate_mdcG"/>
    <property type="match status" value="1"/>
</dbReference>
<dbReference type="InterPro" id="IPR017557">
    <property type="entry name" value="Holo-ACP_synthase"/>
</dbReference>
<evidence type="ECO:0008006" key="7">
    <source>
        <dbReference type="Google" id="ProtNLM"/>
    </source>
</evidence>
<dbReference type="InterPro" id="IPR049180">
    <property type="entry name" value="MdcG_C"/>
</dbReference>
<dbReference type="STRING" id="1212491.LFA_0135"/>
<evidence type="ECO:0000259" key="3">
    <source>
        <dbReference type="Pfam" id="PF10620"/>
    </source>
</evidence>
<feature type="domain" description="Phosphoribosyl-dephospho-CoA transferase MdcG N-terminal" evidence="4">
    <location>
        <begin position="4"/>
        <end position="82"/>
    </location>
</feature>
<sequence length="222" mass="25649">MMEQRHQLVFPERHAQFTIHSRHENKDELMHHIRDWFNQGLPCIYARQLDDEGSQVNLGLPVLLANKKYRVGLLLSKHLVHRAEELPKLADMTVFFAKKLGQQAETLFSPQELVDFKSIFVFGSFLFESLTGQCFVTEHSDLDVLIDYDGYSLVVLRQLLNQLKTKFKRTIDGEIRFHGVGDVAINELLYASSPQLLFKDSRNAGLISRHELYAQYPHLLGL</sequence>
<dbReference type="HOGENOM" id="CLU_075747_0_1_6"/>
<feature type="domain" description="Phosphoribosyl-dephospho-CoA transferase MdcG C-terminal" evidence="3">
    <location>
        <begin position="119"/>
        <end position="209"/>
    </location>
</feature>
<dbReference type="RefSeq" id="WP_045094467.1">
    <property type="nucleotide sequence ID" value="NZ_LN614827.1"/>
</dbReference>
<dbReference type="Pfam" id="PF10620">
    <property type="entry name" value="MdcG"/>
    <property type="match status" value="1"/>
</dbReference>
<dbReference type="Pfam" id="PF20866">
    <property type="entry name" value="MdcG_N"/>
    <property type="match status" value="1"/>
</dbReference>
<dbReference type="Proteomes" id="UP000032430">
    <property type="component" value="Chromosome I"/>
</dbReference>
<evidence type="ECO:0000259" key="4">
    <source>
        <dbReference type="Pfam" id="PF20866"/>
    </source>
</evidence>
<dbReference type="KEGG" id="lfa:LFA_0135"/>
<name>A0A098G0X1_9GAMM</name>
<proteinExistence type="predicted"/>
<dbReference type="GO" id="GO:0016779">
    <property type="term" value="F:nucleotidyltransferase activity"/>
    <property type="evidence" value="ECO:0007669"/>
    <property type="project" value="UniProtKB-KW"/>
</dbReference>
<evidence type="ECO:0000256" key="2">
    <source>
        <dbReference type="ARBA" id="ARBA00022695"/>
    </source>
</evidence>
<dbReference type="InterPro" id="IPR048903">
    <property type="entry name" value="MdcG_N"/>
</dbReference>
<reference evidence="6" key="1">
    <citation type="submission" date="2014-09" db="EMBL/GenBank/DDBJ databases">
        <authorList>
            <person name="Gomez-Valero L."/>
        </authorList>
    </citation>
    <scope>NUCLEOTIDE SEQUENCE [LARGE SCALE GENOMIC DNA]</scope>
    <source>
        <strain evidence="6">ATCC700992</strain>
    </source>
</reference>
<evidence type="ECO:0000313" key="6">
    <source>
        <dbReference type="Proteomes" id="UP000032430"/>
    </source>
</evidence>
<evidence type="ECO:0000256" key="1">
    <source>
        <dbReference type="ARBA" id="ARBA00022679"/>
    </source>
</evidence>
<keyword evidence="1" id="KW-0808">Transferase</keyword>
<keyword evidence="6" id="KW-1185">Reference proteome</keyword>
<evidence type="ECO:0000313" key="5">
    <source>
        <dbReference type="EMBL" id="CEG55616.1"/>
    </source>
</evidence>
<keyword evidence="2" id="KW-0548">Nucleotidyltransferase</keyword>